<proteinExistence type="predicted"/>
<dbReference type="EMBL" id="NCTK01000001">
    <property type="protein sequence ID" value="OYQ12715.1"/>
    <property type="molecule type" value="Genomic_DNA"/>
</dbReference>
<dbReference type="GO" id="GO:0008168">
    <property type="term" value="F:methyltransferase activity"/>
    <property type="evidence" value="ECO:0007669"/>
    <property type="project" value="TreeGrafter"/>
</dbReference>
<name>A0AAP7ZLC3_RALSL</name>
<feature type="domain" description="Methyltransferase" evidence="1">
    <location>
        <begin position="45"/>
        <end position="135"/>
    </location>
</feature>
<dbReference type="PANTHER" id="PTHR42912:SF80">
    <property type="entry name" value="METHYLTRANSFERASE DOMAIN-CONTAINING PROTEIN"/>
    <property type="match status" value="1"/>
</dbReference>
<dbReference type="CDD" id="cd02440">
    <property type="entry name" value="AdoMet_MTases"/>
    <property type="match status" value="1"/>
</dbReference>
<dbReference type="AlphaFoldDB" id="A0AAP7ZLC3"/>
<dbReference type="InterPro" id="IPR041698">
    <property type="entry name" value="Methyltransf_25"/>
</dbReference>
<gene>
    <name evidence="2" type="ORF">B7R77_05250</name>
</gene>
<dbReference type="Pfam" id="PF13649">
    <property type="entry name" value="Methyltransf_25"/>
    <property type="match status" value="1"/>
</dbReference>
<dbReference type="InterPro" id="IPR050508">
    <property type="entry name" value="Methyltransf_Superfamily"/>
</dbReference>
<dbReference type="PANTHER" id="PTHR42912">
    <property type="entry name" value="METHYLTRANSFERASE"/>
    <property type="match status" value="1"/>
</dbReference>
<evidence type="ECO:0000313" key="3">
    <source>
        <dbReference type="Proteomes" id="UP000216164"/>
    </source>
</evidence>
<comment type="caution">
    <text evidence="2">The sequence shown here is derived from an EMBL/GenBank/DDBJ whole genome shotgun (WGS) entry which is preliminary data.</text>
</comment>
<accession>A0AAP7ZLC3</accession>
<dbReference type="Gene3D" id="3.40.50.150">
    <property type="entry name" value="Vaccinia Virus protein VP39"/>
    <property type="match status" value="1"/>
</dbReference>
<dbReference type="InterPro" id="IPR029063">
    <property type="entry name" value="SAM-dependent_MTases_sf"/>
</dbReference>
<evidence type="ECO:0000313" key="2">
    <source>
        <dbReference type="EMBL" id="OYQ12715.1"/>
    </source>
</evidence>
<sequence length="242" mass="26490">MNGSLLYHEFALYYDLIHARYDYAGQAAALHDLLLGHGVPDGSHVLEAACGTGSYLARLKRHYAVSGFDRSEAMLQIARRKLPDVPLFCADLRDFHCPAPVDAILCLCSAIAYLRSVDELAAAVCGFARALRHGGVLVLRPWLTSAQATEGLSWMDAFDGDGLKLCRQAVLKRQGRDSILDFHWLVATPGAGVAHSVDRHVLRLFEDQEIGAALSQCGLSGRQIMFEGFGQPLWVARRAGRT</sequence>
<dbReference type="RefSeq" id="WP_003269285.1">
    <property type="nucleotide sequence ID" value="NZ_NCTK01000001.1"/>
</dbReference>
<organism evidence="2 3">
    <name type="scientific">Ralstonia solanacearum K60</name>
    <dbReference type="NCBI Taxonomy" id="1091042"/>
    <lineage>
        <taxon>Bacteria</taxon>
        <taxon>Pseudomonadati</taxon>
        <taxon>Pseudomonadota</taxon>
        <taxon>Betaproteobacteria</taxon>
        <taxon>Burkholderiales</taxon>
        <taxon>Burkholderiaceae</taxon>
        <taxon>Ralstonia</taxon>
        <taxon>Ralstonia solanacearum species complex</taxon>
    </lineage>
</organism>
<dbReference type="Gene3D" id="2.20.130.10">
    <property type="entry name" value="CAC2371-like domains"/>
    <property type="match status" value="1"/>
</dbReference>
<evidence type="ECO:0000259" key="1">
    <source>
        <dbReference type="Pfam" id="PF13649"/>
    </source>
</evidence>
<dbReference type="SUPFAM" id="SSF53335">
    <property type="entry name" value="S-adenosyl-L-methionine-dependent methyltransferases"/>
    <property type="match status" value="1"/>
</dbReference>
<reference evidence="2 3" key="1">
    <citation type="submission" date="2017-04" db="EMBL/GenBank/DDBJ databases">
        <title>Genome Announcement: Closed genomes of Ralstonia solanacearum strains K60, UW551, and UW700.</title>
        <authorList>
            <person name="Hayes M."/>
            <person name="Macintyre A.M."/>
            <person name="Allen C."/>
        </authorList>
    </citation>
    <scope>NUCLEOTIDE SEQUENCE [LARGE SCALE GENOMIC DNA]</scope>
    <source>
        <strain evidence="2 3">UW25</strain>
    </source>
</reference>
<dbReference type="Proteomes" id="UP000216164">
    <property type="component" value="Unassembled WGS sequence"/>
</dbReference>
<protein>
    <submittedName>
        <fullName evidence="2">N,N-dimethyltransferase</fullName>
    </submittedName>
</protein>